<proteinExistence type="predicted"/>
<feature type="domain" description="Transposase for insertion sequence element IS21-like C-terminal" evidence="1">
    <location>
        <begin position="324"/>
        <end position="396"/>
    </location>
</feature>
<evidence type="ECO:0000259" key="1">
    <source>
        <dbReference type="Pfam" id="PF22483"/>
    </source>
</evidence>
<dbReference type="NCBIfam" id="NF033546">
    <property type="entry name" value="transpos_IS21"/>
    <property type="match status" value="1"/>
</dbReference>
<dbReference type="InterPro" id="IPR054353">
    <property type="entry name" value="IstA-like_C"/>
</dbReference>
<name>A0ABQ3M647_9PSEU</name>
<dbReference type="PANTHER" id="PTHR35004">
    <property type="entry name" value="TRANSPOSASE RV3428C-RELATED"/>
    <property type="match status" value="1"/>
</dbReference>
<dbReference type="PANTHER" id="PTHR35004:SF7">
    <property type="entry name" value="INTEGRASE PROTEIN"/>
    <property type="match status" value="1"/>
</dbReference>
<comment type="caution">
    <text evidence="2">The sequence shown here is derived from an EMBL/GenBank/DDBJ whole genome shotgun (WGS) entry which is preliminary data.</text>
</comment>
<reference evidence="3" key="1">
    <citation type="journal article" date="2019" name="Int. J. Syst. Evol. Microbiol.">
        <title>The Global Catalogue of Microorganisms (GCM) 10K type strain sequencing project: providing services to taxonomists for standard genome sequencing and annotation.</title>
        <authorList>
            <consortium name="The Broad Institute Genomics Platform"/>
            <consortium name="The Broad Institute Genome Sequencing Center for Infectious Disease"/>
            <person name="Wu L."/>
            <person name="Ma J."/>
        </authorList>
    </citation>
    <scope>NUCLEOTIDE SEQUENCE [LARGE SCALE GENOMIC DNA]</scope>
    <source>
        <strain evidence="3">CGMCC 4.7367</strain>
    </source>
</reference>
<dbReference type="Pfam" id="PF22483">
    <property type="entry name" value="Mu-transpos_C_2"/>
    <property type="match status" value="1"/>
</dbReference>
<gene>
    <name evidence="2" type="primary">istA</name>
    <name evidence="2" type="ORF">GCM10017774_13690</name>
</gene>
<accession>A0ABQ3M647</accession>
<sequence>MLRCAEELLVPSTSRVELYAAIRRDSRAGVSGREIERRYKVGWRTVKQALSSAWPQERKIYPPRGSKLDPFKPAIDAMLREDLRAPRKQRHTVKRIFDRLIDEHGMTDVSYGRVRAYVAERKPQISAGTGRVFEDVFVPQTHRPGMEAEVDFGEVSVRLRGEQVVLFLFCLRLSFSGRAVHRVFASGGQEAFFEGHEHAFRVLGGVPAGKIRYDNLRAAVAQVLGFTRQRVETERWTAFRSHWGIEPWYCRPGEIGAHEKGGVEGEIGWFRRNHLVPVPEVESLAELNESIDHWDLQDMDRRIGSRPRTFGEMFAAEKPLLQALPVEPFETGRWFTPRVDRYSQISVRTNRYSVPVRLIGRRLRVQLHASELVVFDGRTVVARHERLLAKGAVRLDLDHYLEGLLRKPGALPGATALEQARAAGKFTPVHDAWWSAARKAHGDRDGTRALIEVLLLHRHLSHDHVVAGMAAALHAGALTADAVALEARKSAETDHPEPLAMLGDSHRLGRFTSLTERRLTHLPADSRPLPSIAAYDDLLPSRRARRGGGIGP</sequence>
<dbReference type="Proteomes" id="UP000605568">
    <property type="component" value="Unassembled WGS sequence"/>
</dbReference>
<evidence type="ECO:0000313" key="2">
    <source>
        <dbReference type="EMBL" id="GHH32575.1"/>
    </source>
</evidence>
<evidence type="ECO:0000313" key="3">
    <source>
        <dbReference type="Proteomes" id="UP000605568"/>
    </source>
</evidence>
<dbReference type="EMBL" id="BNAR01000002">
    <property type="protein sequence ID" value="GHH32575.1"/>
    <property type="molecule type" value="Genomic_DNA"/>
</dbReference>
<protein>
    <submittedName>
        <fullName evidence="2">Transposase</fullName>
    </submittedName>
</protein>
<organism evidence="2 3">
    <name type="scientific">Lentzea cavernae</name>
    <dbReference type="NCBI Taxonomy" id="2020703"/>
    <lineage>
        <taxon>Bacteria</taxon>
        <taxon>Bacillati</taxon>
        <taxon>Actinomycetota</taxon>
        <taxon>Actinomycetes</taxon>
        <taxon>Pseudonocardiales</taxon>
        <taxon>Pseudonocardiaceae</taxon>
        <taxon>Lentzea</taxon>
    </lineage>
</organism>
<keyword evidence="3" id="KW-1185">Reference proteome</keyword>